<dbReference type="SMART" id="SM00854">
    <property type="entry name" value="PGA_cap"/>
    <property type="match status" value="1"/>
</dbReference>
<dbReference type="RefSeq" id="WP_055746681.1">
    <property type="nucleotide sequence ID" value="NZ_LJJB01000013.1"/>
</dbReference>
<proteinExistence type="inferred from homology"/>
<dbReference type="PANTHER" id="PTHR33393:SF12">
    <property type="entry name" value="CAPSULE BIOSYNTHESIS PROTEIN CAPA"/>
    <property type="match status" value="1"/>
</dbReference>
<accession>A0ABR5N0S5</accession>
<gene>
    <name evidence="5" type="ORF">AN963_21955</name>
</gene>
<evidence type="ECO:0000313" key="5">
    <source>
        <dbReference type="EMBL" id="KQL44097.1"/>
    </source>
</evidence>
<feature type="domain" description="Capsule synthesis protein CapA" evidence="4">
    <location>
        <begin position="81"/>
        <end position="333"/>
    </location>
</feature>
<evidence type="ECO:0000256" key="2">
    <source>
        <dbReference type="SAM" id="MobiDB-lite"/>
    </source>
</evidence>
<dbReference type="InterPro" id="IPR029052">
    <property type="entry name" value="Metallo-depent_PP-like"/>
</dbReference>
<keyword evidence="6" id="KW-1185">Reference proteome</keyword>
<dbReference type="EMBL" id="LJJB01000013">
    <property type="protein sequence ID" value="KQL44097.1"/>
    <property type="molecule type" value="Genomic_DNA"/>
</dbReference>
<dbReference type="Gene3D" id="3.60.21.10">
    <property type="match status" value="1"/>
</dbReference>
<comment type="caution">
    <text evidence="5">The sequence shown here is derived from an EMBL/GenBank/DDBJ whole genome shotgun (WGS) entry which is preliminary data.</text>
</comment>
<dbReference type="InterPro" id="IPR052169">
    <property type="entry name" value="CW_Biosynth-Accessory"/>
</dbReference>
<dbReference type="CDD" id="cd07381">
    <property type="entry name" value="MPP_CapA"/>
    <property type="match status" value="1"/>
</dbReference>
<keyword evidence="3" id="KW-0732">Signal</keyword>
<name>A0ABR5N0S5_BRECH</name>
<feature type="signal peptide" evidence="3">
    <location>
        <begin position="1"/>
        <end position="27"/>
    </location>
</feature>
<protein>
    <submittedName>
        <fullName evidence="5">Capsule biosynthesis protein</fullName>
    </submittedName>
</protein>
<feature type="chain" id="PRO_5046582945" evidence="3">
    <location>
        <begin position="28"/>
        <end position="429"/>
    </location>
</feature>
<organism evidence="5 6">
    <name type="scientific">Brevibacillus choshinensis</name>
    <dbReference type="NCBI Taxonomy" id="54911"/>
    <lineage>
        <taxon>Bacteria</taxon>
        <taxon>Bacillati</taxon>
        <taxon>Bacillota</taxon>
        <taxon>Bacilli</taxon>
        <taxon>Bacillales</taxon>
        <taxon>Paenibacillaceae</taxon>
        <taxon>Brevibacillus</taxon>
    </lineage>
</organism>
<dbReference type="SUPFAM" id="SSF56300">
    <property type="entry name" value="Metallo-dependent phosphatases"/>
    <property type="match status" value="1"/>
</dbReference>
<evidence type="ECO:0000256" key="1">
    <source>
        <dbReference type="ARBA" id="ARBA00005662"/>
    </source>
</evidence>
<dbReference type="Pfam" id="PF09587">
    <property type="entry name" value="PGA_cap"/>
    <property type="match status" value="1"/>
</dbReference>
<sequence length="429" mass="47609">MKEKWCRWVVILAIGCMSITGCVPPAANQENPSTAPADTASPPIPATPTEEKPEQTSEAKTNEESPVPEQTTSRFPEQRLSLMAVGDIMMHQEQLDAAWNSATKKYDFHPFFTNVVPLFQEADWVIGNLETTMSGSATGYSGYPMFNSPAELGHTLKDVGFTAVSTANNHSLDRKETGILQTIKHLDEAGLLHTGTFTSPEERDEPLLLRKDGFTLALLSYTYGTNGIPIPEGKPYMINLIDPELIKKDVARAREKGADLVAVALHFGVEYQRLPNEAQKKTAEQCIQFGADLILGAHPHVVQPYEWKTVTMEDGREHKGLITYSLGNFISAQRWDYKDVGAILKLTLHKGESGVASIESAEMIPTYVHFFRKSGKRNYVIYPVPQTLAKLQKGEKYPTLTKDAIAYMKRLENEMPVHVNTVVSTKKAS</sequence>
<evidence type="ECO:0000259" key="4">
    <source>
        <dbReference type="SMART" id="SM00854"/>
    </source>
</evidence>
<feature type="compositionally biased region" description="Basic and acidic residues" evidence="2">
    <location>
        <begin position="49"/>
        <end position="63"/>
    </location>
</feature>
<evidence type="ECO:0000256" key="3">
    <source>
        <dbReference type="SAM" id="SignalP"/>
    </source>
</evidence>
<dbReference type="Proteomes" id="UP000051063">
    <property type="component" value="Unassembled WGS sequence"/>
</dbReference>
<dbReference type="PANTHER" id="PTHR33393">
    <property type="entry name" value="POLYGLUTAMINE SYNTHESIS ACCESSORY PROTEIN RV0574C-RELATED"/>
    <property type="match status" value="1"/>
</dbReference>
<comment type="similarity">
    <text evidence="1">Belongs to the CapA family.</text>
</comment>
<feature type="region of interest" description="Disordered" evidence="2">
    <location>
        <begin position="28"/>
        <end position="78"/>
    </location>
</feature>
<evidence type="ECO:0000313" key="6">
    <source>
        <dbReference type="Proteomes" id="UP000051063"/>
    </source>
</evidence>
<feature type="compositionally biased region" description="Low complexity" evidence="2">
    <location>
        <begin position="32"/>
        <end position="41"/>
    </location>
</feature>
<dbReference type="PROSITE" id="PS51257">
    <property type="entry name" value="PROKAR_LIPOPROTEIN"/>
    <property type="match status" value="1"/>
</dbReference>
<reference evidence="5 6" key="1">
    <citation type="submission" date="2015-09" db="EMBL/GenBank/DDBJ databases">
        <title>Genome sequencing project for genomic taxonomy and phylogenomics of Bacillus-like bacteria.</title>
        <authorList>
            <person name="Liu B."/>
            <person name="Wang J."/>
            <person name="Zhu Y."/>
            <person name="Liu G."/>
            <person name="Chen Q."/>
            <person name="Chen Z."/>
            <person name="Lan J."/>
            <person name="Che J."/>
            <person name="Ge C."/>
            <person name="Shi H."/>
            <person name="Pan Z."/>
            <person name="Liu X."/>
        </authorList>
    </citation>
    <scope>NUCLEOTIDE SEQUENCE [LARGE SCALE GENOMIC DNA]</scope>
    <source>
        <strain evidence="5 6">DSM 8552</strain>
    </source>
</reference>
<dbReference type="InterPro" id="IPR019079">
    <property type="entry name" value="Capsule_synth_CapA"/>
</dbReference>